<dbReference type="PANTHER" id="PTHR37469">
    <property type="entry name" value="CELLOBIONIC ACID PHOSPHORYLASE-RELATED"/>
    <property type="match status" value="1"/>
</dbReference>
<dbReference type="InterPro" id="IPR008928">
    <property type="entry name" value="6-hairpin_glycosidase_sf"/>
</dbReference>
<dbReference type="Gene3D" id="1.20.890.20">
    <property type="entry name" value="mpn423 like domain"/>
    <property type="match status" value="1"/>
</dbReference>
<dbReference type="InterPro" id="IPR037018">
    <property type="entry name" value="GH65_N"/>
</dbReference>
<dbReference type="GO" id="GO:0005975">
    <property type="term" value="P:carbohydrate metabolic process"/>
    <property type="evidence" value="ECO:0007669"/>
    <property type="project" value="InterPro"/>
</dbReference>
<dbReference type="InterPro" id="IPR011013">
    <property type="entry name" value="Gal_mutarotase_sf_dom"/>
</dbReference>
<keyword evidence="6" id="KW-1185">Reference proteome</keyword>
<evidence type="ECO:0000313" key="5">
    <source>
        <dbReference type="EMBL" id="ERP32088.1"/>
    </source>
</evidence>
<evidence type="ECO:0000256" key="1">
    <source>
        <dbReference type="ARBA" id="ARBA00022676"/>
    </source>
</evidence>
<evidence type="ECO:0000313" key="6">
    <source>
        <dbReference type="Proteomes" id="UP000017148"/>
    </source>
</evidence>
<dbReference type="InterPro" id="IPR033432">
    <property type="entry name" value="GH94_catalytic"/>
</dbReference>
<dbReference type="InterPro" id="IPR052047">
    <property type="entry name" value="GH94_Enzymes"/>
</dbReference>
<feature type="domain" description="Glycosyl hydrolase 94 supersandwich" evidence="3">
    <location>
        <begin position="15"/>
        <end position="293"/>
    </location>
</feature>
<dbReference type="SUPFAM" id="SSF48208">
    <property type="entry name" value="Six-hairpin glycosidases"/>
    <property type="match status" value="1"/>
</dbReference>
<dbReference type="Pfam" id="PF06165">
    <property type="entry name" value="GH94_b-supersand"/>
    <property type="match status" value="1"/>
</dbReference>
<dbReference type="Gene3D" id="2.70.98.40">
    <property type="entry name" value="Glycoside hydrolase, family 65, N-terminal domain"/>
    <property type="match status" value="1"/>
</dbReference>
<keyword evidence="1" id="KW-0328">Glycosyltransferase</keyword>
<dbReference type="PATRIC" id="fig|1313304.3.peg.1026"/>
<evidence type="ECO:0000256" key="2">
    <source>
        <dbReference type="ARBA" id="ARBA00022679"/>
    </source>
</evidence>
<dbReference type="EMBL" id="ASJR01000007">
    <property type="protein sequence ID" value="ERP32088.1"/>
    <property type="molecule type" value="Genomic_DNA"/>
</dbReference>
<evidence type="ECO:0000259" key="3">
    <source>
        <dbReference type="Pfam" id="PF06165"/>
    </source>
</evidence>
<dbReference type="SUPFAM" id="SSF74650">
    <property type="entry name" value="Galactose mutarotase-like"/>
    <property type="match status" value="1"/>
</dbReference>
<protein>
    <submittedName>
        <fullName evidence="5">Cellobiose/chitobiose phosphorylase</fullName>
    </submittedName>
</protein>
<dbReference type="Proteomes" id="UP000017148">
    <property type="component" value="Unassembled WGS sequence"/>
</dbReference>
<evidence type="ECO:0000259" key="4">
    <source>
        <dbReference type="Pfam" id="PF17167"/>
    </source>
</evidence>
<dbReference type="Pfam" id="PF17167">
    <property type="entry name" value="Glyco_hydro_94"/>
    <property type="match status" value="1"/>
</dbReference>
<sequence>MNIYGAFNDKDQFEITNPRTPQPWLHYLIRPGQPGTETFCSGVTYTGGGFDARGTHENTFVDTQIHLNDGDDKGRYVYIKDCATGEYFTNTWQPVRREGQEFKTTLDFGSLTFDSTYKDLSVKTVMFVPREFDGWIQTITVENTGTEEKEVEIYPFLPVHMGDALDRLMAGDNDGFFGGAKWDSDLQSIVYRRNHGINVNDDPDKINGMLGNVATFYSTLNEADTEYETQEERFFGDRFRDLSNPAAVEEGRLSSQDQPYLRRTCGVYRNRLTLQAGEKKEFAVALVVGSTQDYYLNNKEELRSFLTLVQDPMKRREMLQSVTDWWNAELSKLTIQTPDAKLNRAFKWLQYQCQVVYVLNRMKSRFHTGYEYGWGFRDILQDVLFVLPYGTTTVREALKLISTQMFSNGVSYHNFFLNQPGNKEIQASDDPVWFPNAVVTYIKETGEFDFLQEVTAYAEEHEGSSNVKGTILEHCIKAVDRVWEDRSPRNLPYMKDCDWNDDLNELRKGGEPNQDVESVMVGQQLYKVFMDMIDLFTAADIEADRVAEYTTRAQILRDALETHAVDAEGYYKRALSLIPDKQDLGTSEATHGKIFLEPQAFGINCGVADASRLEQVLTKVEEHLDTDFGAELCSPAFTDLAEDDILPSRSWNIEKEPPGMKENGSIFMHLNAWLVQSYARLGKGKKAVDFYCKCLPENLASDQDRYGAEPYVYPEYVCGRAAQSFGRGGHTWLTGTAPTMHQSLLEYIFGLRAEYEGLRVDPCIDPAWDTVTLKRDFRGATYEITVDNSAGVEQGVVRVELDGATIEGNVLPALGDGRVHTVRVVMG</sequence>
<keyword evidence="2" id="KW-0808">Transferase</keyword>
<comment type="caution">
    <text evidence="5">The sequence shown here is derived from an EMBL/GenBank/DDBJ whole genome shotgun (WGS) entry which is preliminary data.</text>
</comment>
<dbReference type="GO" id="GO:0016757">
    <property type="term" value="F:glycosyltransferase activity"/>
    <property type="evidence" value="ECO:0007669"/>
    <property type="project" value="UniProtKB-KW"/>
</dbReference>
<dbReference type="OrthoDB" id="9769991at2"/>
<name>U7D821_9BACT</name>
<dbReference type="STRING" id="1313304.CALK_1075"/>
<reference evidence="5 6" key="1">
    <citation type="journal article" date="2013" name="Environ. Microbiol.">
        <title>Genome analysis of Chitinivibrio alkaliphilus gen. nov., sp. nov., a novel extremely haloalkaliphilic anaerobic chitinolytic bacterium from the candidate phylum Termite Group 3.</title>
        <authorList>
            <person name="Sorokin D.Y."/>
            <person name="Gumerov V.M."/>
            <person name="Rakitin A.L."/>
            <person name="Beletsky A.V."/>
            <person name="Damste J.S."/>
            <person name="Muyzer G."/>
            <person name="Mardanov A.V."/>
            <person name="Ravin N.V."/>
        </authorList>
    </citation>
    <scope>NUCLEOTIDE SEQUENCE [LARGE SCALE GENOMIC DNA]</scope>
    <source>
        <strain evidence="5 6">ACht1</strain>
    </source>
</reference>
<dbReference type="RefSeq" id="WP_022636563.1">
    <property type="nucleotide sequence ID" value="NZ_ASJR01000007.1"/>
</dbReference>
<dbReference type="eggNOG" id="COG3459">
    <property type="taxonomic scope" value="Bacteria"/>
</dbReference>
<dbReference type="Gene3D" id="2.60.420.10">
    <property type="entry name" value="Maltose phosphorylase, domain 3"/>
    <property type="match status" value="1"/>
</dbReference>
<proteinExistence type="predicted"/>
<gene>
    <name evidence="5" type="ORF">CALK_1075</name>
</gene>
<dbReference type="Gene3D" id="1.50.10.10">
    <property type="match status" value="1"/>
</dbReference>
<accession>U7D821</accession>
<dbReference type="PANTHER" id="PTHR37469:SF2">
    <property type="entry name" value="CELLOBIONIC ACID PHOSPHORYLASE"/>
    <property type="match status" value="1"/>
</dbReference>
<dbReference type="GO" id="GO:0030246">
    <property type="term" value="F:carbohydrate binding"/>
    <property type="evidence" value="ECO:0007669"/>
    <property type="project" value="InterPro"/>
</dbReference>
<organism evidence="5 6">
    <name type="scientific">Chitinivibrio alkaliphilus ACht1</name>
    <dbReference type="NCBI Taxonomy" id="1313304"/>
    <lineage>
        <taxon>Bacteria</taxon>
        <taxon>Pseudomonadati</taxon>
        <taxon>Fibrobacterota</taxon>
        <taxon>Chitinivibrionia</taxon>
        <taxon>Chitinivibrionales</taxon>
        <taxon>Chitinivibrionaceae</taxon>
        <taxon>Chitinivibrio</taxon>
    </lineage>
</organism>
<dbReference type="AlphaFoldDB" id="U7D821"/>
<dbReference type="InterPro" id="IPR010383">
    <property type="entry name" value="Glyco_hydrolase_94_b-supersand"/>
</dbReference>
<feature type="domain" description="Glycosyl hydrolase 94 catalytic" evidence="4">
    <location>
        <begin position="325"/>
        <end position="750"/>
    </location>
</feature>
<dbReference type="InterPro" id="IPR012341">
    <property type="entry name" value="6hp_glycosidase-like_sf"/>
</dbReference>